<keyword evidence="2" id="KW-0496">Mitochondrion</keyword>
<dbReference type="AlphaFoldDB" id="A0A3P3Y969"/>
<dbReference type="Proteomes" id="UP000290189">
    <property type="component" value="Unassembled WGS sequence"/>
</dbReference>
<evidence type="ECO:0000313" key="2">
    <source>
        <dbReference type="EMBL" id="SPQ96699.1"/>
    </source>
</evidence>
<feature type="transmembrane region" description="Helical" evidence="1">
    <location>
        <begin position="365"/>
        <end position="385"/>
    </location>
</feature>
<dbReference type="EMBL" id="OVEO01000006">
    <property type="protein sequence ID" value="SPQ96699.1"/>
    <property type="molecule type" value="Genomic_DNA"/>
</dbReference>
<geneLocation type="mitochondrion" evidence="2"/>
<gene>
    <name evidence="2" type="ORF">PLBR_LOCUS3914</name>
</gene>
<evidence type="ECO:0000313" key="3">
    <source>
        <dbReference type="Proteomes" id="UP000290189"/>
    </source>
</evidence>
<evidence type="ECO:0000256" key="1">
    <source>
        <dbReference type="SAM" id="Phobius"/>
    </source>
</evidence>
<accession>A0A3P3Y969</accession>
<proteinExistence type="predicted"/>
<feature type="transmembrane region" description="Helical" evidence="1">
    <location>
        <begin position="318"/>
        <end position="345"/>
    </location>
</feature>
<feature type="transmembrane region" description="Helical" evidence="1">
    <location>
        <begin position="391"/>
        <end position="409"/>
    </location>
</feature>
<reference evidence="2 3" key="1">
    <citation type="submission" date="2018-03" db="EMBL/GenBank/DDBJ databases">
        <authorList>
            <person name="Fogelqvist J."/>
        </authorList>
    </citation>
    <scope>NUCLEOTIDE SEQUENCE [LARGE SCALE GENOMIC DNA]</scope>
</reference>
<keyword evidence="1" id="KW-1133">Transmembrane helix</keyword>
<keyword evidence="1" id="KW-0812">Transmembrane</keyword>
<name>A0A3P3Y969_PLABS</name>
<organism evidence="2 3">
    <name type="scientific">Plasmodiophora brassicae</name>
    <name type="common">Clubroot disease agent</name>
    <dbReference type="NCBI Taxonomy" id="37360"/>
    <lineage>
        <taxon>Eukaryota</taxon>
        <taxon>Sar</taxon>
        <taxon>Rhizaria</taxon>
        <taxon>Endomyxa</taxon>
        <taxon>Phytomyxea</taxon>
        <taxon>Plasmodiophorida</taxon>
        <taxon>Plasmodiophoridae</taxon>
        <taxon>Plasmodiophora</taxon>
    </lineage>
</organism>
<sequence>MASRLEAVPRAVLAVVAEFIPLPFLSALANCNRHLRNESLHIVRLVLRRYRPAIVANPWFLRYAVAMRMTGICIVYPFPPVSIRNSIQSWIDKLAMQYAQESTLFDSYLMGSASLSTSPGMARAEVVIQHSSPRRLPATIAILTAYYLSPFADDLDHMVKAVAGDLFLTTKHGIVKNRRRALDALLHLLRAMSYIPGLKLESDFLLKVSPFMTTPCLLADFVKVPCVREALSEAGFSHCDVPIVSSAHPVIAGLYHQCARHDTAAIDNFHNCVPLLAELFALPESEVVAIAAHVPRIEPHIDGSLNDGHPDGWQRTELLFAASSFICLFTIAIGNHWALPIIWVYHLGWLACGLQGPKLQALISYVYLVVRACVSLALLVSLLIAGSALGTVVFGVDIVFTTALLTEGTRRMWRFCRPR</sequence>
<protein>
    <submittedName>
        <fullName evidence="2">Uncharacterized protein</fullName>
    </submittedName>
</protein>
<keyword evidence="1" id="KW-0472">Membrane</keyword>